<feature type="non-terminal residue" evidence="1">
    <location>
        <position position="1"/>
    </location>
</feature>
<evidence type="ECO:0000313" key="4">
    <source>
        <dbReference type="Proteomes" id="UP000663866"/>
    </source>
</evidence>
<accession>A0A816ZZZ9</accession>
<dbReference type="Proteomes" id="UP000663866">
    <property type="component" value="Unassembled WGS sequence"/>
</dbReference>
<protein>
    <submittedName>
        <fullName evidence="1">Uncharacterized protein</fullName>
    </submittedName>
</protein>
<gene>
    <name evidence="2" type="ORF">OVN521_LOCUS45273</name>
    <name evidence="1" type="ORF">WKI299_LOCUS36139</name>
</gene>
<dbReference type="EMBL" id="CAJNRF010017559">
    <property type="protein sequence ID" value="CAF2233429.1"/>
    <property type="molecule type" value="Genomic_DNA"/>
</dbReference>
<dbReference type="EMBL" id="CAJOBG010073490">
    <property type="protein sequence ID" value="CAF4603862.1"/>
    <property type="molecule type" value="Genomic_DNA"/>
</dbReference>
<name>A0A816ZZZ9_9BILA</name>
<dbReference type="AlphaFoldDB" id="A0A816ZZZ9"/>
<dbReference type="Proteomes" id="UP000663856">
    <property type="component" value="Unassembled WGS sequence"/>
</dbReference>
<evidence type="ECO:0000313" key="2">
    <source>
        <dbReference type="EMBL" id="CAF4603862.1"/>
    </source>
</evidence>
<evidence type="ECO:0000313" key="3">
    <source>
        <dbReference type="Proteomes" id="UP000663856"/>
    </source>
</evidence>
<organism evidence="1 3">
    <name type="scientific">Rotaria magnacalcarata</name>
    <dbReference type="NCBI Taxonomy" id="392030"/>
    <lineage>
        <taxon>Eukaryota</taxon>
        <taxon>Metazoa</taxon>
        <taxon>Spiralia</taxon>
        <taxon>Gnathifera</taxon>
        <taxon>Rotifera</taxon>
        <taxon>Eurotatoria</taxon>
        <taxon>Bdelloidea</taxon>
        <taxon>Philodinida</taxon>
        <taxon>Philodinidae</taxon>
        <taxon>Rotaria</taxon>
    </lineage>
</organism>
<keyword evidence="4" id="KW-1185">Reference proteome</keyword>
<evidence type="ECO:0000313" key="1">
    <source>
        <dbReference type="EMBL" id="CAF2233429.1"/>
    </source>
</evidence>
<dbReference type="SUPFAM" id="SSF69593">
    <property type="entry name" value="Glycerol-3-phosphate (1)-acyltransferase"/>
    <property type="match status" value="1"/>
</dbReference>
<reference evidence="1" key="1">
    <citation type="submission" date="2021-02" db="EMBL/GenBank/DDBJ databases">
        <authorList>
            <person name="Nowell W R."/>
        </authorList>
    </citation>
    <scope>NUCLEOTIDE SEQUENCE</scope>
</reference>
<sequence>GGCKGRRIYLPFRYGVFELSIQSQVPIVPVFLHYESQVDFEWKNEHLLYKLWLIMRSQNRTANYYIYDAIDPKQFESKKAFCNYVQNCYLQWQKQYLD</sequence>
<comment type="caution">
    <text evidence="1">The sequence shown here is derived from an EMBL/GenBank/DDBJ whole genome shotgun (WGS) entry which is preliminary data.</text>
</comment>
<proteinExistence type="predicted"/>